<dbReference type="InterPro" id="IPR029058">
    <property type="entry name" value="AB_hydrolase_fold"/>
</dbReference>
<dbReference type="PRINTS" id="PR00412">
    <property type="entry name" value="EPOXHYDRLASE"/>
</dbReference>
<dbReference type="RefSeq" id="WP_144994297.1">
    <property type="nucleotide sequence ID" value="NZ_VNJK01000005.1"/>
</dbReference>
<dbReference type="InterPro" id="IPR000639">
    <property type="entry name" value="Epox_hydrolase-like"/>
</dbReference>
<evidence type="ECO:0000313" key="4">
    <source>
        <dbReference type="Proteomes" id="UP000318102"/>
    </source>
</evidence>
<dbReference type="PRINTS" id="PR00111">
    <property type="entry name" value="ABHYDROLASE"/>
</dbReference>
<feature type="domain" description="AB hydrolase-1" evidence="2">
    <location>
        <begin position="22"/>
        <end position="248"/>
    </location>
</feature>
<reference evidence="3 4" key="1">
    <citation type="submission" date="2019-07" db="EMBL/GenBank/DDBJ databases">
        <authorList>
            <person name="Kim J."/>
        </authorList>
    </citation>
    <scope>NUCLEOTIDE SEQUENCE [LARGE SCALE GENOMIC DNA]</scope>
    <source>
        <strain evidence="3 4">N4</strain>
    </source>
</reference>
<keyword evidence="4" id="KW-1185">Reference proteome</keyword>
<proteinExistence type="predicted"/>
<gene>
    <name evidence="3" type="ORF">FPZ44_22745</name>
</gene>
<dbReference type="SUPFAM" id="SSF53474">
    <property type="entry name" value="alpha/beta-Hydrolases"/>
    <property type="match status" value="1"/>
</dbReference>
<organism evidence="3 4">
    <name type="scientific">Paenibacillus agilis</name>
    <dbReference type="NCBI Taxonomy" id="3020863"/>
    <lineage>
        <taxon>Bacteria</taxon>
        <taxon>Bacillati</taxon>
        <taxon>Bacillota</taxon>
        <taxon>Bacilli</taxon>
        <taxon>Bacillales</taxon>
        <taxon>Paenibacillaceae</taxon>
        <taxon>Paenibacillus</taxon>
    </lineage>
</organism>
<dbReference type="InterPro" id="IPR000073">
    <property type="entry name" value="AB_hydrolase_1"/>
</dbReference>
<dbReference type="GO" id="GO:0016020">
    <property type="term" value="C:membrane"/>
    <property type="evidence" value="ECO:0007669"/>
    <property type="project" value="TreeGrafter"/>
</dbReference>
<dbReference type="Proteomes" id="UP000318102">
    <property type="component" value="Unassembled WGS sequence"/>
</dbReference>
<sequence>MTKIEIQKEFHLHIGDSGKGEAVILLHGFCGSNQYWSDVVPQLQQQYRVITPDLRGHGKSAAPKGAYTIEQMADDIIALADRLELDKFVLIGHSLGGYVTLSVAQRFAHRLHGFGLIHSTGYADSEQAKENRLKAVERIQSQGIVQFVDELVPKLFNPDKLEEHKASVHRALEIGYHTPPQGAIGAALAMREREDRTAVMTATKLPLLLVAGDKDQVVPAERLFTTEGPHVSQILLSEVGHMGMMEKPEEMAQVIGRFMESCPQH</sequence>
<dbReference type="Pfam" id="PF00561">
    <property type="entry name" value="Abhydrolase_1"/>
    <property type="match status" value="1"/>
</dbReference>
<comment type="caution">
    <text evidence="3">The sequence shown here is derived from an EMBL/GenBank/DDBJ whole genome shotgun (WGS) entry which is preliminary data.</text>
</comment>
<dbReference type="InterPro" id="IPR050266">
    <property type="entry name" value="AB_hydrolase_sf"/>
</dbReference>
<evidence type="ECO:0000313" key="3">
    <source>
        <dbReference type="EMBL" id="TVX86745.1"/>
    </source>
</evidence>
<evidence type="ECO:0000256" key="1">
    <source>
        <dbReference type="ARBA" id="ARBA00022801"/>
    </source>
</evidence>
<dbReference type="AlphaFoldDB" id="A0A559IGF1"/>
<dbReference type="OrthoDB" id="252464at2"/>
<name>A0A559IGF1_9BACL</name>
<accession>A0A559IGF1</accession>
<dbReference type="Gene3D" id="3.40.50.1820">
    <property type="entry name" value="alpha/beta hydrolase"/>
    <property type="match status" value="1"/>
</dbReference>
<dbReference type="GO" id="GO:0016787">
    <property type="term" value="F:hydrolase activity"/>
    <property type="evidence" value="ECO:0007669"/>
    <property type="project" value="UniProtKB-KW"/>
</dbReference>
<dbReference type="PANTHER" id="PTHR43798:SF31">
    <property type="entry name" value="AB HYDROLASE SUPERFAMILY PROTEIN YCLE"/>
    <property type="match status" value="1"/>
</dbReference>
<keyword evidence="1 3" id="KW-0378">Hydrolase</keyword>
<evidence type="ECO:0000259" key="2">
    <source>
        <dbReference type="Pfam" id="PF00561"/>
    </source>
</evidence>
<dbReference type="EMBL" id="VNJK01000005">
    <property type="protein sequence ID" value="TVX86745.1"/>
    <property type="molecule type" value="Genomic_DNA"/>
</dbReference>
<dbReference type="PANTHER" id="PTHR43798">
    <property type="entry name" value="MONOACYLGLYCEROL LIPASE"/>
    <property type="match status" value="1"/>
</dbReference>
<protein>
    <submittedName>
        <fullName evidence="3">Alpha/beta fold hydrolase</fullName>
    </submittedName>
</protein>